<dbReference type="EMBL" id="CM032185">
    <property type="protein sequence ID" value="KAG7092143.1"/>
    <property type="molecule type" value="Genomic_DNA"/>
</dbReference>
<dbReference type="GeneID" id="66077592"/>
<feature type="transmembrane region" description="Helical" evidence="2">
    <location>
        <begin position="175"/>
        <end position="196"/>
    </location>
</feature>
<feature type="domain" description="DUF6533" evidence="3">
    <location>
        <begin position="26"/>
        <end position="71"/>
    </location>
</feature>
<dbReference type="KEGG" id="more:E1B28_008516"/>
<evidence type="ECO:0000256" key="2">
    <source>
        <dbReference type="SAM" id="Phobius"/>
    </source>
</evidence>
<dbReference type="Proteomes" id="UP001049176">
    <property type="component" value="Chromosome 5"/>
</dbReference>
<name>A0A9P7S053_9AGAR</name>
<feature type="region of interest" description="Disordered" evidence="1">
    <location>
        <begin position="321"/>
        <end position="351"/>
    </location>
</feature>
<evidence type="ECO:0000313" key="4">
    <source>
        <dbReference type="EMBL" id="KAG7092143.1"/>
    </source>
</evidence>
<feature type="transmembrane region" description="Helical" evidence="2">
    <location>
        <begin position="57"/>
        <end position="81"/>
    </location>
</feature>
<evidence type="ECO:0000256" key="1">
    <source>
        <dbReference type="SAM" id="MobiDB-lite"/>
    </source>
</evidence>
<feature type="transmembrane region" description="Helical" evidence="2">
    <location>
        <begin position="126"/>
        <end position="145"/>
    </location>
</feature>
<keyword evidence="5" id="KW-1185">Reference proteome</keyword>
<sequence length="351" mass="38977">MDPSALTPEALKQLTTAYAHLLANKYHALASTVLLCFDHVLTFDDEIKYIWQREKNIPFWLFLTSRYASLIVSLIYLVALHDPYWAGDACKNWIWLPVGIGWIIRFATGIIMILRVHAIYSRVTWVLWLTVPIFIGHLVVIGWAIPAGGAAKLPQGFIGCIPKPKPGTGLRLPSVYIASLVFDATVFALTLGRAIYYRIHSSLIPLLTLVTRDGTLYFAVIFIVNLTNAFLMTLAPPDLSVINAPFASIIRTILVSRLLVNLRVAADAQGASRSSRNPHSHIFTTVNTTQMISNFYTVGGTTSFLTRIGGDEFAVPLPDTIFKSEEGPSTEWSDGNSRDMNEEYEMSSIVN</sequence>
<dbReference type="Pfam" id="PF20151">
    <property type="entry name" value="DUF6533"/>
    <property type="match status" value="1"/>
</dbReference>
<dbReference type="RefSeq" id="XP_043008613.1">
    <property type="nucleotide sequence ID" value="XM_043153329.1"/>
</dbReference>
<protein>
    <recommendedName>
        <fullName evidence="3">DUF6533 domain-containing protein</fullName>
    </recommendedName>
</protein>
<accession>A0A9P7S053</accession>
<dbReference type="OrthoDB" id="3261349at2759"/>
<comment type="caution">
    <text evidence="4">The sequence shown here is derived from an EMBL/GenBank/DDBJ whole genome shotgun (WGS) entry which is preliminary data.</text>
</comment>
<dbReference type="AlphaFoldDB" id="A0A9P7S053"/>
<keyword evidence="2" id="KW-0812">Transmembrane</keyword>
<reference evidence="4" key="1">
    <citation type="journal article" date="2021" name="Genome Biol. Evol.">
        <title>The assembled and annotated genome of the fairy-ring fungus Marasmius oreades.</title>
        <authorList>
            <person name="Hiltunen M."/>
            <person name="Ament-Velasquez S.L."/>
            <person name="Johannesson H."/>
        </authorList>
    </citation>
    <scope>NUCLEOTIDE SEQUENCE</scope>
    <source>
        <strain evidence="4">03SP1</strain>
    </source>
</reference>
<evidence type="ECO:0000259" key="3">
    <source>
        <dbReference type="Pfam" id="PF20151"/>
    </source>
</evidence>
<organism evidence="4 5">
    <name type="scientific">Marasmius oreades</name>
    <name type="common">fairy-ring Marasmius</name>
    <dbReference type="NCBI Taxonomy" id="181124"/>
    <lineage>
        <taxon>Eukaryota</taxon>
        <taxon>Fungi</taxon>
        <taxon>Dikarya</taxon>
        <taxon>Basidiomycota</taxon>
        <taxon>Agaricomycotina</taxon>
        <taxon>Agaricomycetes</taxon>
        <taxon>Agaricomycetidae</taxon>
        <taxon>Agaricales</taxon>
        <taxon>Marasmiineae</taxon>
        <taxon>Marasmiaceae</taxon>
        <taxon>Marasmius</taxon>
    </lineage>
</organism>
<feature type="transmembrane region" description="Helical" evidence="2">
    <location>
        <begin position="93"/>
        <end position="114"/>
    </location>
</feature>
<evidence type="ECO:0000313" key="5">
    <source>
        <dbReference type="Proteomes" id="UP001049176"/>
    </source>
</evidence>
<proteinExistence type="predicted"/>
<dbReference type="InterPro" id="IPR045340">
    <property type="entry name" value="DUF6533"/>
</dbReference>
<feature type="transmembrane region" description="Helical" evidence="2">
    <location>
        <begin position="216"/>
        <end position="235"/>
    </location>
</feature>
<keyword evidence="2" id="KW-0472">Membrane</keyword>
<keyword evidence="2" id="KW-1133">Transmembrane helix</keyword>
<gene>
    <name evidence="4" type="ORF">E1B28_008516</name>
</gene>